<dbReference type="InterPro" id="IPR013083">
    <property type="entry name" value="Znf_RING/FYVE/PHD"/>
</dbReference>
<dbReference type="PANTHER" id="PTHR14155:SF263">
    <property type="entry name" value="E3 UBIQUITIN-PROTEIN LIGASE ATL6"/>
    <property type="match status" value="1"/>
</dbReference>
<dbReference type="Gene3D" id="3.30.40.10">
    <property type="entry name" value="Zinc/RING finger domain, C3HC4 (zinc finger)"/>
    <property type="match status" value="1"/>
</dbReference>
<dbReference type="InterPro" id="IPR001841">
    <property type="entry name" value="Znf_RING"/>
</dbReference>
<evidence type="ECO:0000256" key="1">
    <source>
        <dbReference type="ARBA" id="ARBA00000900"/>
    </source>
</evidence>
<dbReference type="AlphaFoldDB" id="A0A565B5F6"/>
<protein>
    <recommendedName>
        <fullName evidence="4">RING-type E3 ubiquitin transferase</fullName>
        <ecNumber evidence="4">2.3.2.27</ecNumber>
    </recommendedName>
</protein>
<dbReference type="GO" id="GO:0008270">
    <property type="term" value="F:zinc ion binding"/>
    <property type="evidence" value="ECO:0007669"/>
    <property type="project" value="UniProtKB-KW"/>
</dbReference>
<evidence type="ECO:0000256" key="6">
    <source>
        <dbReference type="ARBA" id="ARBA00022692"/>
    </source>
</evidence>
<feature type="domain" description="RING-type" evidence="18">
    <location>
        <begin position="125"/>
        <end position="167"/>
    </location>
</feature>
<comment type="catalytic activity">
    <reaction evidence="1">
        <text>S-ubiquitinyl-[E2 ubiquitin-conjugating enzyme]-L-cysteine + [acceptor protein]-L-lysine = [E2 ubiquitin-conjugating enzyme]-L-cysteine + N(6)-ubiquitinyl-[acceptor protein]-L-lysine.</text>
        <dbReference type="EC" id="2.3.2.27"/>
    </reaction>
</comment>
<evidence type="ECO:0000256" key="13">
    <source>
        <dbReference type="ARBA" id="ARBA00024209"/>
    </source>
</evidence>
<dbReference type="PANTHER" id="PTHR14155">
    <property type="entry name" value="RING FINGER DOMAIN-CONTAINING"/>
    <property type="match status" value="1"/>
</dbReference>
<keyword evidence="11 16" id="KW-1133">Transmembrane helix</keyword>
<dbReference type="SMART" id="SM00184">
    <property type="entry name" value="RING"/>
    <property type="match status" value="1"/>
</dbReference>
<dbReference type="Pfam" id="PF13639">
    <property type="entry name" value="zf-RING_2"/>
    <property type="match status" value="1"/>
</dbReference>
<evidence type="ECO:0000259" key="18">
    <source>
        <dbReference type="PROSITE" id="PS50089"/>
    </source>
</evidence>
<evidence type="ECO:0000256" key="2">
    <source>
        <dbReference type="ARBA" id="ARBA00004167"/>
    </source>
</evidence>
<feature type="transmembrane region" description="Helical" evidence="16">
    <location>
        <begin position="42"/>
        <end position="67"/>
    </location>
</feature>
<dbReference type="CDD" id="cd16461">
    <property type="entry name" value="RING-H2_EL5-like"/>
    <property type="match status" value="1"/>
</dbReference>
<dbReference type="PROSITE" id="PS50089">
    <property type="entry name" value="ZF_RING_2"/>
    <property type="match status" value="1"/>
</dbReference>
<keyword evidence="8 14" id="KW-0863">Zinc-finger</keyword>
<dbReference type="EC" id="2.3.2.27" evidence="4"/>
<comment type="pathway">
    <text evidence="3">Protein modification; protein ubiquitination.</text>
</comment>
<dbReference type="EMBL" id="CABITT030000003">
    <property type="protein sequence ID" value="VVA96540.1"/>
    <property type="molecule type" value="Genomic_DNA"/>
</dbReference>
<evidence type="ECO:0000256" key="3">
    <source>
        <dbReference type="ARBA" id="ARBA00004906"/>
    </source>
</evidence>
<evidence type="ECO:0000256" key="4">
    <source>
        <dbReference type="ARBA" id="ARBA00012483"/>
    </source>
</evidence>
<keyword evidence="20" id="KW-1185">Reference proteome</keyword>
<accession>A0A565B5F6</accession>
<sequence>MRRSDFSGVLPIVFLLISSSAYLAAGQGQPDQRNEVYNYGKLSPAMAVIVVILIAALFFMGFFSIYFRHCSGVPDAGVSPAGGARNRGTVNAAARGLDASVVETFPTFVYSEVKTQKLGKGELECAICLNEFEDDETLRLLPKCDHVFHPHCIGAWLEAHVTCPVCRANLAEQVAEGESVEPGGTEPDLELEQVVVNPEPVVVAPVPEQQSVTAEIDSRRLPGVPVDLKRVKFSRSHTTGHSVVQPGESTERFTLRLPEDVRKRIMANWKLNRSNSLLVLPRGGSSRRGKPIDRSRARSDRWLFRKTPSFLWRSRDDGSIRLGATGSVRANAVPGDSVRADRWAFLRTGSFLWRNSSVHVPKGGGFNKDGEGSSVKSTGTSGSTSGSIRLPV</sequence>
<comment type="caution">
    <text evidence="19">The sequence shown here is derived from an EMBL/GenBank/DDBJ whole genome shotgun (WGS) entry which is preliminary data.</text>
</comment>
<name>A0A565B5F6_9BRAS</name>
<evidence type="ECO:0000256" key="14">
    <source>
        <dbReference type="PROSITE-ProRule" id="PRU00175"/>
    </source>
</evidence>
<comment type="subcellular location">
    <subcellularLocation>
        <location evidence="2">Membrane</location>
        <topology evidence="2">Single-pass membrane protein</topology>
    </subcellularLocation>
</comment>
<keyword evidence="7" id="KW-0479">Metal-binding</keyword>
<evidence type="ECO:0000256" key="5">
    <source>
        <dbReference type="ARBA" id="ARBA00022679"/>
    </source>
</evidence>
<evidence type="ECO:0000256" key="10">
    <source>
        <dbReference type="ARBA" id="ARBA00022833"/>
    </source>
</evidence>
<gene>
    <name evidence="19" type="ORF">ANE_LOCUS6985</name>
</gene>
<comment type="similarity">
    <text evidence="13">Belongs to the RING-type zinc finger family. ATL subfamily.</text>
</comment>
<feature type="chain" id="PRO_5021762732" description="RING-type E3 ubiquitin transferase" evidence="17">
    <location>
        <begin position="27"/>
        <end position="392"/>
    </location>
</feature>
<reference evidence="19" key="1">
    <citation type="submission" date="2019-07" db="EMBL/GenBank/DDBJ databases">
        <authorList>
            <person name="Dittberner H."/>
        </authorList>
    </citation>
    <scope>NUCLEOTIDE SEQUENCE [LARGE SCALE GENOMIC DNA]</scope>
</reference>
<dbReference type="OrthoDB" id="8062037at2759"/>
<evidence type="ECO:0000256" key="15">
    <source>
        <dbReference type="SAM" id="MobiDB-lite"/>
    </source>
</evidence>
<dbReference type="FunFam" id="3.30.40.10:FF:000187">
    <property type="entry name" value="E3 ubiquitin-protein ligase ATL6"/>
    <property type="match status" value="1"/>
</dbReference>
<evidence type="ECO:0000256" key="12">
    <source>
        <dbReference type="ARBA" id="ARBA00023136"/>
    </source>
</evidence>
<feature type="signal peptide" evidence="17">
    <location>
        <begin position="1"/>
        <end position="26"/>
    </location>
</feature>
<dbReference type="InterPro" id="IPR053238">
    <property type="entry name" value="RING-H2_zinc_finger"/>
</dbReference>
<dbReference type="SUPFAM" id="SSF57850">
    <property type="entry name" value="RING/U-box"/>
    <property type="match status" value="1"/>
</dbReference>
<evidence type="ECO:0000256" key="16">
    <source>
        <dbReference type="SAM" id="Phobius"/>
    </source>
</evidence>
<dbReference type="GO" id="GO:0061630">
    <property type="term" value="F:ubiquitin protein ligase activity"/>
    <property type="evidence" value="ECO:0007669"/>
    <property type="project" value="UniProtKB-EC"/>
</dbReference>
<keyword evidence="9" id="KW-0833">Ubl conjugation pathway</keyword>
<keyword evidence="6 16" id="KW-0812">Transmembrane</keyword>
<evidence type="ECO:0000256" key="17">
    <source>
        <dbReference type="SAM" id="SignalP"/>
    </source>
</evidence>
<dbReference type="GO" id="GO:0016020">
    <property type="term" value="C:membrane"/>
    <property type="evidence" value="ECO:0007669"/>
    <property type="project" value="UniProtKB-SubCell"/>
</dbReference>
<keyword evidence="17" id="KW-0732">Signal</keyword>
<evidence type="ECO:0000256" key="8">
    <source>
        <dbReference type="ARBA" id="ARBA00022771"/>
    </source>
</evidence>
<dbReference type="Proteomes" id="UP000489600">
    <property type="component" value="Unassembled WGS sequence"/>
</dbReference>
<organism evidence="19 20">
    <name type="scientific">Arabis nemorensis</name>
    <dbReference type="NCBI Taxonomy" id="586526"/>
    <lineage>
        <taxon>Eukaryota</taxon>
        <taxon>Viridiplantae</taxon>
        <taxon>Streptophyta</taxon>
        <taxon>Embryophyta</taxon>
        <taxon>Tracheophyta</taxon>
        <taxon>Spermatophyta</taxon>
        <taxon>Magnoliopsida</taxon>
        <taxon>eudicotyledons</taxon>
        <taxon>Gunneridae</taxon>
        <taxon>Pentapetalae</taxon>
        <taxon>rosids</taxon>
        <taxon>malvids</taxon>
        <taxon>Brassicales</taxon>
        <taxon>Brassicaceae</taxon>
        <taxon>Arabideae</taxon>
        <taxon>Arabis</taxon>
    </lineage>
</organism>
<evidence type="ECO:0000313" key="20">
    <source>
        <dbReference type="Proteomes" id="UP000489600"/>
    </source>
</evidence>
<feature type="compositionally biased region" description="Low complexity" evidence="15">
    <location>
        <begin position="372"/>
        <end position="392"/>
    </location>
</feature>
<evidence type="ECO:0000256" key="11">
    <source>
        <dbReference type="ARBA" id="ARBA00022989"/>
    </source>
</evidence>
<keyword evidence="10" id="KW-0862">Zinc</keyword>
<proteinExistence type="inferred from homology"/>
<evidence type="ECO:0000256" key="9">
    <source>
        <dbReference type="ARBA" id="ARBA00022786"/>
    </source>
</evidence>
<evidence type="ECO:0000313" key="19">
    <source>
        <dbReference type="EMBL" id="VVA96540.1"/>
    </source>
</evidence>
<keyword evidence="5" id="KW-0808">Transferase</keyword>
<evidence type="ECO:0000256" key="7">
    <source>
        <dbReference type="ARBA" id="ARBA00022723"/>
    </source>
</evidence>
<feature type="region of interest" description="Disordered" evidence="15">
    <location>
        <begin position="362"/>
        <end position="392"/>
    </location>
</feature>
<keyword evidence="12 16" id="KW-0472">Membrane</keyword>